<keyword evidence="3" id="KW-0804">Transcription</keyword>
<dbReference type="SUPFAM" id="SSF46785">
    <property type="entry name" value="Winged helix' DNA-binding domain"/>
    <property type="match status" value="1"/>
</dbReference>
<dbReference type="InterPro" id="IPR036390">
    <property type="entry name" value="WH_DNA-bd_sf"/>
</dbReference>
<proteinExistence type="predicted"/>
<dbReference type="PANTHER" id="PTHR44846">
    <property type="entry name" value="MANNOSYL-D-GLYCERATE TRANSPORT/METABOLISM SYSTEM REPRESSOR MNGR-RELATED"/>
    <property type="match status" value="1"/>
</dbReference>
<organism evidence="5 6">
    <name type="scientific">Lactiplantibacillus daoliensis</name>
    <dbReference type="NCBI Taxonomy" id="2559916"/>
    <lineage>
        <taxon>Bacteria</taxon>
        <taxon>Bacillati</taxon>
        <taxon>Bacillota</taxon>
        <taxon>Bacilli</taxon>
        <taxon>Lactobacillales</taxon>
        <taxon>Lactobacillaceae</taxon>
        <taxon>Lactiplantibacillus</taxon>
    </lineage>
</organism>
<keyword evidence="2" id="KW-0238">DNA-binding</keyword>
<evidence type="ECO:0000256" key="2">
    <source>
        <dbReference type="ARBA" id="ARBA00023125"/>
    </source>
</evidence>
<dbReference type="InterPro" id="IPR011663">
    <property type="entry name" value="UTRA"/>
</dbReference>
<dbReference type="SUPFAM" id="SSF64288">
    <property type="entry name" value="Chorismate lyase-like"/>
    <property type="match status" value="1"/>
</dbReference>
<keyword evidence="6" id="KW-1185">Reference proteome</keyword>
<gene>
    <name evidence="5" type="ORF">ACFQH1_08085</name>
</gene>
<sequence length="234" mass="27287">MQLKYQQVEQFLLYQLKNGEFKAGDKFYSEAELKKRFEVSSATVIKAINELVSKGLLVRHQGKGTFVSRARNGQVVKIFDRERNNDADEKVKVLSIDKEHDPRILKELGLATGDSYYHIMRLRQANDIPVQLQHTYLVADYFNLKALDNPSYYDSLYERIRDDSGIDLFSTKIDETTNIIFPVPTAESQLLQLDSAQQPAAFIHRHSYLFDNTVIEYVESYKRWDYFELEVKTI</sequence>
<dbReference type="CDD" id="cd07377">
    <property type="entry name" value="WHTH_GntR"/>
    <property type="match status" value="1"/>
</dbReference>
<dbReference type="PROSITE" id="PS50949">
    <property type="entry name" value="HTH_GNTR"/>
    <property type="match status" value="1"/>
</dbReference>
<dbReference type="Proteomes" id="UP001596227">
    <property type="component" value="Unassembled WGS sequence"/>
</dbReference>
<dbReference type="EMBL" id="JBHSSB010000016">
    <property type="protein sequence ID" value="MFC6295159.1"/>
    <property type="molecule type" value="Genomic_DNA"/>
</dbReference>
<evidence type="ECO:0000256" key="3">
    <source>
        <dbReference type="ARBA" id="ARBA00023163"/>
    </source>
</evidence>
<dbReference type="SMART" id="SM00345">
    <property type="entry name" value="HTH_GNTR"/>
    <property type="match status" value="1"/>
</dbReference>
<dbReference type="InterPro" id="IPR036388">
    <property type="entry name" value="WH-like_DNA-bd_sf"/>
</dbReference>
<keyword evidence="1" id="KW-0805">Transcription regulation</keyword>
<dbReference type="Pfam" id="PF00392">
    <property type="entry name" value="GntR"/>
    <property type="match status" value="1"/>
</dbReference>
<dbReference type="PANTHER" id="PTHR44846:SF17">
    <property type="entry name" value="GNTR-FAMILY TRANSCRIPTIONAL REGULATOR"/>
    <property type="match status" value="1"/>
</dbReference>
<name>A0ABW1UH33_9LACO</name>
<comment type="caution">
    <text evidence="5">The sequence shown here is derived from an EMBL/GenBank/DDBJ whole genome shotgun (WGS) entry which is preliminary data.</text>
</comment>
<evidence type="ECO:0000313" key="5">
    <source>
        <dbReference type="EMBL" id="MFC6295159.1"/>
    </source>
</evidence>
<feature type="domain" description="HTH gntR-type" evidence="4">
    <location>
        <begin position="2"/>
        <end position="70"/>
    </location>
</feature>
<dbReference type="Gene3D" id="1.10.10.10">
    <property type="entry name" value="Winged helix-like DNA-binding domain superfamily/Winged helix DNA-binding domain"/>
    <property type="match status" value="1"/>
</dbReference>
<dbReference type="InterPro" id="IPR000524">
    <property type="entry name" value="Tscrpt_reg_HTH_GntR"/>
</dbReference>
<evidence type="ECO:0000259" key="4">
    <source>
        <dbReference type="PROSITE" id="PS50949"/>
    </source>
</evidence>
<dbReference type="RefSeq" id="WP_137606891.1">
    <property type="nucleotide sequence ID" value="NZ_BJDH01000003.1"/>
</dbReference>
<reference evidence="6" key="1">
    <citation type="journal article" date="2019" name="Int. J. Syst. Evol. Microbiol.">
        <title>The Global Catalogue of Microorganisms (GCM) 10K type strain sequencing project: providing services to taxonomists for standard genome sequencing and annotation.</title>
        <authorList>
            <consortium name="The Broad Institute Genomics Platform"/>
            <consortium name="The Broad Institute Genome Sequencing Center for Infectious Disease"/>
            <person name="Wu L."/>
            <person name="Ma J."/>
        </authorList>
    </citation>
    <scope>NUCLEOTIDE SEQUENCE [LARGE SCALE GENOMIC DNA]</scope>
    <source>
        <strain evidence="6">CCM 8934</strain>
    </source>
</reference>
<dbReference type="Gene3D" id="3.40.1410.10">
    <property type="entry name" value="Chorismate lyase-like"/>
    <property type="match status" value="1"/>
</dbReference>
<accession>A0ABW1UH33</accession>
<dbReference type="Pfam" id="PF07702">
    <property type="entry name" value="UTRA"/>
    <property type="match status" value="1"/>
</dbReference>
<dbReference type="InterPro" id="IPR028978">
    <property type="entry name" value="Chorismate_lyase_/UTRA_dom_sf"/>
</dbReference>
<dbReference type="SMART" id="SM00866">
    <property type="entry name" value="UTRA"/>
    <property type="match status" value="1"/>
</dbReference>
<evidence type="ECO:0000313" key="6">
    <source>
        <dbReference type="Proteomes" id="UP001596227"/>
    </source>
</evidence>
<dbReference type="InterPro" id="IPR050679">
    <property type="entry name" value="Bact_HTH_transcr_reg"/>
</dbReference>
<protein>
    <submittedName>
        <fullName evidence="5">GntR family transcriptional regulator</fullName>
    </submittedName>
</protein>
<evidence type="ECO:0000256" key="1">
    <source>
        <dbReference type="ARBA" id="ARBA00023015"/>
    </source>
</evidence>